<protein>
    <submittedName>
        <fullName evidence="2">NAD-dependent epimerase/dehydratase family protein</fullName>
    </submittedName>
</protein>
<dbReference type="RefSeq" id="WP_155064433.1">
    <property type="nucleotide sequence ID" value="NZ_WMIF01000011.1"/>
</dbReference>
<gene>
    <name evidence="2" type="ORF">GL279_09750</name>
</gene>
<dbReference type="InterPro" id="IPR001509">
    <property type="entry name" value="Epimerase_deHydtase"/>
</dbReference>
<feature type="domain" description="NAD-dependent epimerase/dehydratase" evidence="1">
    <location>
        <begin position="5"/>
        <end position="240"/>
    </location>
</feature>
<dbReference type="AlphaFoldDB" id="A0A844H6N4"/>
<evidence type="ECO:0000313" key="2">
    <source>
        <dbReference type="EMBL" id="MTH34881.1"/>
    </source>
</evidence>
<reference evidence="2 3" key="1">
    <citation type="submission" date="2019-11" db="EMBL/GenBank/DDBJ databases">
        <authorList>
            <person name="Dong K."/>
        </authorList>
    </citation>
    <scope>NUCLEOTIDE SEQUENCE [LARGE SCALE GENOMIC DNA]</scope>
    <source>
        <strain evidence="2 3">JCM 17370</strain>
    </source>
</reference>
<keyword evidence="3" id="KW-1185">Reference proteome</keyword>
<name>A0A844H6N4_9RHOB</name>
<dbReference type="SUPFAM" id="SSF51735">
    <property type="entry name" value="NAD(P)-binding Rossmann-fold domains"/>
    <property type="match status" value="1"/>
</dbReference>
<dbReference type="Gene3D" id="3.40.50.720">
    <property type="entry name" value="NAD(P)-binding Rossmann-like Domain"/>
    <property type="match status" value="1"/>
</dbReference>
<dbReference type="PANTHER" id="PTHR43245">
    <property type="entry name" value="BIFUNCTIONAL POLYMYXIN RESISTANCE PROTEIN ARNA"/>
    <property type="match status" value="1"/>
</dbReference>
<accession>A0A844H6N4</accession>
<dbReference type="Gene3D" id="3.90.25.10">
    <property type="entry name" value="UDP-galactose 4-epimerase, domain 1"/>
    <property type="match status" value="1"/>
</dbReference>
<dbReference type="InterPro" id="IPR050177">
    <property type="entry name" value="Lipid_A_modif_metabolic_enz"/>
</dbReference>
<sequence length="315" mass="32653">MQHKVLVTGGAGFIGSHLVERLLARGEAVTVLDDLSSGRPQNLPAGVRLVRGDILDGGLLGKLARDADSIFHLAALVSVPECNADWLGGHRINLGGSMAVLRAAQQAGNVPVIYASSAAVYGNRSGLACAEDSLPLPISPYAADKLATEHQARAMAEIHGLASVGLRFFNVYGPRQDAASAYAGVISKFCANRLADRPHQIFGDGGQSRDFIAVSDVAQGLLLARESLARRAGARVYNLCTGQQTTLLDLAAAIDHVSGRAALPIRHQPARGGDIRASCGAPDLAARELGFRAATGIEAGLATLWASLQGKGASG</sequence>
<dbReference type="Pfam" id="PF01370">
    <property type="entry name" value="Epimerase"/>
    <property type="match status" value="1"/>
</dbReference>
<evidence type="ECO:0000313" key="3">
    <source>
        <dbReference type="Proteomes" id="UP000442533"/>
    </source>
</evidence>
<evidence type="ECO:0000259" key="1">
    <source>
        <dbReference type="Pfam" id="PF01370"/>
    </source>
</evidence>
<dbReference type="PANTHER" id="PTHR43245:SF13">
    <property type="entry name" value="UDP-D-APIOSE_UDP-D-XYLOSE SYNTHASE 2"/>
    <property type="match status" value="1"/>
</dbReference>
<dbReference type="OrthoDB" id="9801785at2"/>
<dbReference type="InterPro" id="IPR036291">
    <property type="entry name" value="NAD(P)-bd_dom_sf"/>
</dbReference>
<organism evidence="2 3">
    <name type="scientific">Paracoccus limosus</name>
    <dbReference type="NCBI Taxonomy" id="913252"/>
    <lineage>
        <taxon>Bacteria</taxon>
        <taxon>Pseudomonadati</taxon>
        <taxon>Pseudomonadota</taxon>
        <taxon>Alphaproteobacteria</taxon>
        <taxon>Rhodobacterales</taxon>
        <taxon>Paracoccaceae</taxon>
        <taxon>Paracoccus</taxon>
    </lineage>
</organism>
<dbReference type="EMBL" id="WMIF01000011">
    <property type="protein sequence ID" value="MTH34881.1"/>
    <property type="molecule type" value="Genomic_DNA"/>
</dbReference>
<proteinExistence type="predicted"/>
<comment type="caution">
    <text evidence="2">The sequence shown here is derived from an EMBL/GenBank/DDBJ whole genome shotgun (WGS) entry which is preliminary data.</text>
</comment>
<dbReference type="Proteomes" id="UP000442533">
    <property type="component" value="Unassembled WGS sequence"/>
</dbReference>